<dbReference type="SUPFAM" id="SSF55874">
    <property type="entry name" value="ATPase domain of HSP90 chaperone/DNA topoisomerase II/histidine kinase"/>
    <property type="match status" value="1"/>
</dbReference>
<dbReference type="FunFam" id="3.30.565.10:FF:000010">
    <property type="entry name" value="Sensor histidine kinase RcsC"/>
    <property type="match status" value="1"/>
</dbReference>
<comment type="catalytic activity">
    <reaction evidence="1">
        <text>ATP + protein L-histidine = ADP + protein N-phospho-L-histidine.</text>
        <dbReference type="EC" id="2.7.13.3"/>
    </reaction>
</comment>
<dbReference type="EMBL" id="MCBS01024371">
    <property type="protein sequence ID" value="RKF73577.1"/>
    <property type="molecule type" value="Genomic_DNA"/>
</dbReference>
<evidence type="ECO:0000256" key="5">
    <source>
        <dbReference type="ARBA" id="ARBA00022777"/>
    </source>
</evidence>
<evidence type="ECO:0000259" key="8">
    <source>
        <dbReference type="PROSITE" id="PS50109"/>
    </source>
</evidence>
<feature type="compositionally biased region" description="Basic and acidic residues" evidence="7">
    <location>
        <begin position="668"/>
        <end position="686"/>
    </location>
</feature>
<organism evidence="12 13">
    <name type="scientific">Golovinomyces cichoracearum</name>
    <dbReference type="NCBI Taxonomy" id="62708"/>
    <lineage>
        <taxon>Eukaryota</taxon>
        <taxon>Fungi</taxon>
        <taxon>Dikarya</taxon>
        <taxon>Ascomycota</taxon>
        <taxon>Pezizomycotina</taxon>
        <taxon>Leotiomycetes</taxon>
        <taxon>Erysiphales</taxon>
        <taxon>Erysiphaceae</taxon>
        <taxon>Golovinomyces</taxon>
    </lineage>
</organism>
<evidence type="ECO:0000259" key="9">
    <source>
        <dbReference type="PROSITE" id="PS50110"/>
    </source>
</evidence>
<evidence type="ECO:0000256" key="6">
    <source>
        <dbReference type="PROSITE-ProRule" id="PRU00169"/>
    </source>
</evidence>
<dbReference type="SMART" id="SM00388">
    <property type="entry name" value="HisKA"/>
    <property type="match status" value="1"/>
</dbReference>
<feature type="domain" description="PAC" evidence="11">
    <location>
        <begin position="1093"/>
        <end position="1145"/>
    </location>
</feature>
<evidence type="ECO:0000313" key="12">
    <source>
        <dbReference type="EMBL" id="RKF73577.1"/>
    </source>
</evidence>
<feature type="region of interest" description="Disordered" evidence="7">
    <location>
        <begin position="983"/>
        <end position="1016"/>
    </location>
</feature>
<dbReference type="InterPro" id="IPR035965">
    <property type="entry name" value="PAS-like_dom_sf"/>
</dbReference>
<feature type="compositionally biased region" description="Polar residues" evidence="7">
    <location>
        <begin position="1"/>
        <end position="16"/>
    </location>
</feature>
<dbReference type="GO" id="GO:0000155">
    <property type="term" value="F:phosphorelay sensor kinase activity"/>
    <property type="evidence" value="ECO:0007669"/>
    <property type="project" value="InterPro"/>
</dbReference>
<dbReference type="CDD" id="cd00130">
    <property type="entry name" value="PAS"/>
    <property type="match status" value="2"/>
</dbReference>
<feature type="domain" description="PAS" evidence="10">
    <location>
        <begin position="1152"/>
        <end position="1207"/>
    </location>
</feature>
<dbReference type="InterPro" id="IPR001610">
    <property type="entry name" value="PAC"/>
</dbReference>
<feature type="compositionally biased region" description="Polar residues" evidence="7">
    <location>
        <begin position="1231"/>
        <end position="1258"/>
    </location>
</feature>
<dbReference type="EC" id="2.7.13.3" evidence="2"/>
<dbReference type="CDD" id="cd17546">
    <property type="entry name" value="REC_hyHK_CKI1_RcsC-like"/>
    <property type="match status" value="1"/>
</dbReference>
<feature type="modified residue" description="4-aspartylphosphate" evidence="6">
    <location>
        <position position="1992"/>
    </location>
</feature>
<dbReference type="InterPro" id="IPR036097">
    <property type="entry name" value="HisK_dim/P_sf"/>
</dbReference>
<keyword evidence="5" id="KW-0418">Kinase</keyword>
<keyword evidence="3 6" id="KW-0597">Phosphoprotein</keyword>
<dbReference type="PROSITE" id="PS50110">
    <property type="entry name" value="RESPONSE_REGULATORY"/>
    <property type="match status" value="1"/>
</dbReference>
<dbReference type="Pfam" id="PF02518">
    <property type="entry name" value="HATPase_c"/>
    <property type="match status" value="1"/>
</dbReference>
<dbReference type="PROSITE" id="PS50113">
    <property type="entry name" value="PAC"/>
    <property type="match status" value="1"/>
</dbReference>
<reference evidence="12 13" key="1">
    <citation type="journal article" date="2018" name="BMC Genomics">
        <title>Comparative genome analyses reveal sequence features reflecting distinct modes of host-adaptation between dicot and monocot powdery mildew.</title>
        <authorList>
            <person name="Wu Y."/>
            <person name="Ma X."/>
            <person name="Pan Z."/>
            <person name="Kale S.D."/>
            <person name="Song Y."/>
            <person name="King H."/>
            <person name="Zhang Q."/>
            <person name="Presley C."/>
            <person name="Deng X."/>
            <person name="Wei C.I."/>
            <person name="Xiao S."/>
        </authorList>
    </citation>
    <scope>NUCLEOTIDE SEQUENCE [LARGE SCALE GENOMIC DNA]</scope>
    <source>
        <strain evidence="12">UMSG1</strain>
    </source>
</reference>
<dbReference type="InterPro" id="IPR003661">
    <property type="entry name" value="HisK_dim/P_dom"/>
</dbReference>
<dbReference type="Pfam" id="PF00072">
    <property type="entry name" value="Response_reg"/>
    <property type="match status" value="1"/>
</dbReference>
<dbReference type="Pfam" id="PF08447">
    <property type="entry name" value="PAS_3"/>
    <property type="match status" value="1"/>
</dbReference>
<gene>
    <name evidence="12" type="ORF">GcM1_243053</name>
</gene>
<feature type="region of interest" description="Disordered" evidence="7">
    <location>
        <begin position="787"/>
        <end position="825"/>
    </location>
</feature>
<keyword evidence="4" id="KW-0808">Transferase</keyword>
<dbReference type="InterPro" id="IPR001789">
    <property type="entry name" value="Sig_transdc_resp-reg_receiver"/>
</dbReference>
<feature type="compositionally biased region" description="Polar residues" evidence="7">
    <location>
        <begin position="787"/>
        <end position="803"/>
    </location>
</feature>
<feature type="compositionally biased region" description="Low complexity" evidence="7">
    <location>
        <begin position="1002"/>
        <end position="1015"/>
    </location>
</feature>
<dbReference type="Proteomes" id="UP000285326">
    <property type="component" value="Unassembled WGS sequence"/>
</dbReference>
<dbReference type="Gene3D" id="3.30.565.10">
    <property type="entry name" value="Histidine kinase-like ATPase, C-terminal domain"/>
    <property type="match status" value="1"/>
</dbReference>
<dbReference type="InterPro" id="IPR004358">
    <property type="entry name" value="Sig_transdc_His_kin-like_C"/>
</dbReference>
<protein>
    <recommendedName>
        <fullName evidence="2">histidine kinase</fullName>
        <ecNumber evidence="2">2.7.13.3</ecNumber>
    </recommendedName>
</protein>
<feature type="compositionally biased region" description="Polar residues" evidence="7">
    <location>
        <begin position="1655"/>
        <end position="1665"/>
    </location>
</feature>
<dbReference type="InterPro" id="IPR000014">
    <property type="entry name" value="PAS"/>
</dbReference>
<dbReference type="GO" id="GO:0009927">
    <property type="term" value="F:histidine phosphotransfer kinase activity"/>
    <property type="evidence" value="ECO:0007669"/>
    <property type="project" value="TreeGrafter"/>
</dbReference>
<feature type="domain" description="Response regulatory" evidence="9">
    <location>
        <begin position="1940"/>
        <end position="2062"/>
    </location>
</feature>
<dbReference type="PANTHER" id="PTHR43047">
    <property type="entry name" value="TWO-COMPONENT HISTIDINE PROTEIN KINASE"/>
    <property type="match status" value="1"/>
</dbReference>
<dbReference type="SUPFAM" id="SSF52172">
    <property type="entry name" value="CheY-like"/>
    <property type="match status" value="1"/>
</dbReference>
<dbReference type="FunFam" id="3.40.50.2300:FF:000158">
    <property type="entry name" value="Sensor histidine kinase/response regulator"/>
    <property type="match status" value="1"/>
</dbReference>
<evidence type="ECO:0000256" key="3">
    <source>
        <dbReference type="ARBA" id="ARBA00022553"/>
    </source>
</evidence>
<feature type="region of interest" description="Disordered" evidence="7">
    <location>
        <begin position="116"/>
        <end position="170"/>
    </location>
</feature>
<feature type="region of interest" description="Disordered" evidence="7">
    <location>
        <begin position="1"/>
        <end position="42"/>
    </location>
</feature>
<dbReference type="SMART" id="SM00448">
    <property type="entry name" value="REC"/>
    <property type="match status" value="1"/>
</dbReference>
<feature type="region of interest" description="Disordered" evidence="7">
    <location>
        <begin position="664"/>
        <end position="686"/>
    </location>
</feature>
<feature type="compositionally biased region" description="Polar residues" evidence="7">
    <location>
        <begin position="1265"/>
        <end position="1275"/>
    </location>
</feature>
<dbReference type="Pfam" id="PF13426">
    <property type="entry name" value="PAS_9"/>
    <property type="match status" value="1"/>
</dbReference>
<dbReference type="Gene3D" id="3.30.450.20">
    <property type="entry name" value="PAS domain"/>
    <property type="match status" value="2"/>
</dbReference>
<dbReference type="GO" id="GO:0005886">
    <property type="term" value="C:plasma membrane"/>
    <property type="evidence" value="ECO:0007669"/>
    <property type="project" value="TreeGrafter"/>
</dbReference>
<dbReference type="SUPFAM" id="SSF47384">
    <property type="entry name" value="Homodimeric domain of signal transducing histidine kinase"/>
    <property type="match status" value="1"/>
</dbReference>
<feature type="region of interest" description="Disordered" evidence="7">
    <location>
        <begin position="1223"/>
        <end position="1275"/>
    </location>
</feature>
<dbReference type="PANTHER" id="PTHR43047:SF74">
    <property type="entry name" value="HISTIDINE KINASE-RELATED"/>
    <property type="match status" value="1"/>
</dbReference>
<dbReference type="Gene3D" id="3.40.50.2300">
    <property type="match status" value="1"/>
</dbReference>
<evidence type="ECO:0000259" key="11">
    <source>
        <dbReference type="PROSITE" id="PS50113"/>
    </source>
</evidence>
<evidence type="ECO:0000313" key="13">
    <source>
        <dbReference type="Proteomes" id="UP000285326"/>
    </source>
</evidence>
<evidence type="ECO:0000259" key="10">
    <source>
        <dbReference type="PROSITE" id="PS50112"/>
    </source>
</evidence>
<dbReference type="PROSITE" id="PS50112">
    <property type="entry name" value="PAS"/>
    <property type="match status" value="1"/>
</dbReference>
<dbReference type="InterPro" id="IPR003594">
    <property type="entry name" value="HATPase_dom"/>
</dbReference>
<dbReference type="Pfam" id="PF00512">
    <property type="entry name" value="HisKA"/>
    <property type="match status" value="1"/>
</dbReference>
<accession>A0A420IGC9</accession>
<dbReference type="InterPro" id="IPR011006">
    <property type="entry name" value="CheY-like_superfamily"/>
</dbReference>
<proteinExistence type="predicted"/>
<dbReference type="CDD" id="cd16922">
    <property type="entry name" value="HATPase_EvgS-ArcB-TorS-like"/>
    <property type="match status" value="1"/>
</dbReference>
<feature type="compositionally biased region" description="Low complexity" evidence="7">
    <location>
        <begin position="569"/>
        <end position="579"/>
    </location>
</feature>
<dbReference type="InterPro" id="IPR036890">
    <property type="entry name" value="HATPase_C_sf"/>
</dbReference>
<evidence type="ECO:0000256" key="2">
    <source>
        <dbReference type="ARBA" id="ARBA00012438"/>
    </source>
</evidence>
<dbReference type="PROSITE" id="PS50109">
    <property type="entry name" value="HIS_KIN"/>
    <property type="match status" value="1"/>
</dbReference>
<dbReference type="InterPro" id="IPR013655">
    <property type="entry name" value="PAS_fold_3"/>
</dbReference>
<comment type="caution">
    <text evidence="12">The sequence shown here is derived from an EMBL/GenBank/DDBJ whole genome shotgun (WGS) entry which is preliminary data.</text>
</comment>
<dbReference type="CDD" id="cd00082">
    <property type="entry name" value="HisKA"/>
    <property type="match status" value="1"/>
</dbReference>
<dbReference type="SMART" id="SM00387">
    <property type="entry name" value="HATPase_c"/>
    <property type="match status" value="1"/>
</dbReference>
<evidence type="ECO:0000256" key="1">
    <source>
        <dbReference type="ARBA" id="ARBA00000085"/>
    </source>
</evidence>
<feature type="compositionally biased region" description="Basic residues" evidence="7">
    <location>
        <begin position="990"/>
        <end position="1000"/>
    </location>
</feature>
<dbReference type="InterPro" id="IPR005467">
    <property type="entry name" value="His_kinase_dom"/>
</dbReference>
<evidence type="ECO:0000256" key="7">
    <source>
        <dbReference type="SAM" id="MobiDB-lite"/>
    </source>
</evidence>
<dbReference type="PRINTS" id="PR00344">
    <property type="entry name" value="BCTRLSENSOR"/>
</dbReference>
<evidence type="ECO:0000256" key="4">
    <source>
        <dbReference type="ARBA" id="ARBA00022679"/>
    </source>
</evidence>
<feature type="compositionally biased region" description="Low complexity" evidence="7">
    <location>
        <begin position="32"/>
        <end position="42"/>
    </location>
</feature>
<sequence length="2075" mass="230669">MVISGHSTGNSCTSVLEGSVDERPTQGKMTNTSSPSSKKLPTLSEEFLERRAKTGASVEVPLNTSPAEVERLRTAMNAQLQLNQQRERLVWQLGDRQERVVPKHPKIGEIKSRVSPIHEMTPSPPSEEVSTSPTLFGLDSTSTESTTTSLKVGMTTPKAEEAQTPSYPFPQMRNLCPSNSGYKPFTADSPTLNLNMCERDTSRCDLQDLRSLCNSGSNLEINFQPTGASKSKEDPIFETPNLYDLSLMLSLEPGLDPWWTTFVEILKNVYGAHRATLSVPADSTDIENVPWGQKATFSILRNAELSKMRSTQQNSKVSSHSDQQKRIISEHVSAKDDLGVSVSSRTRPGIPSRHSFTAYEDTKRDPYLDIDGNETFNSRPSVVMKANNNLPACLDFPPRTLTLQNARLNLKSLGDHLESETTLHSNSWEFVEPPDREVKGRIFSVLQALDHEADPLIDNKGISRVLKRGKVIALTRDYPYVGSSKKNERSFGKNSCRRSGSRYTCSEKVKTKSPDNTSRPSLFGHRATKSSRVSSHSQNTDYGTNLFECSRSENDQDSEQEPEYDEYEQAPASPWSQSPAPSPAVHLETSDNLFFTDMQAVDEETFNPKSTPDYCEGPQPQTIGVDRSWTVLHIPLTHPLLSKPVQSFRLDAAALESKSAGSFKKKLSKDIDDDGRPSSSPDKRAEKTPIAILSILTPLIPYPPNLRESLENLAPHLATTFSLCRHLTNLENEIAGLSRKRPSTVGFGAVVPGTFRNLIDHPLNSEQSCNSPMYDCTPHRYTTGSLTSPSDYSGLSKSNTGSPAGTPGWEPVNSSHVQDKRSSVGSPSCIFTESYFTNRSRPGMGKIDPGKIDSASNIRAWSCSKDSSSVDNRVQRLSRDKDERFSDYDASIAHLEQVTKGQIINDKNTCSEQEIRQRVVIDTTNANISDSRDHCSSHQLPDSMSHKKASLRTASHQIPSRVDRSISMHTLLHSYGADFGSTFQPLPATNRRRTSTKPRTHSYSSPSLEPASSAYMPPPSDRVKGILLDSLPLHLFIAMPPTGEIVWVNSRYLTYRGQSIDNLHENPWGSIHPNDREAYLKSWKHSLRTGEQFAMQARLKRFDGTYRWFYTRASGLRDSRGVVVQWHGTSMDIHEQHVAEVKAARQEEIEASEAKHRRLANLIPQIIFSATEEDGITFANHQWLSFTGQPFEDSIGLGFLDFVHPEDLAKCQILIKESSRLTLPGSKKSANDSQDTSPVENIGKSQMRSSESNVSGSTKNKRFSPSRTNSTCSNSSHDYLSTNIAELTRSGIVKVERDSNGQLSYSTEVRLRSKSGDYRWHLVRCVEIDDMNFGNSTGSWFGACADINDQKLLEMKLKEAMETKSKFLSNMSHEIRTPLIGISGMIGFLQDTILNDEQLDYCNTISFSAQGLLAIINDILDLAKADAGMIKLAYNWFHVRSLVEEVNETLSIMAITKHLELNYIVDIEVPEMVKGDRFRIRQALLNVIGNAIKFTTVGEVFTRCKISPGRGQDYMIGENEVMLEFSITDTGKGFSQEEAEIIFKPFSQIDSSTTRSQGGTGLGLVISRQLVELHGGKMEGTAILGKGSTFTFTIVCSLPTADDNPDILPNSKTNTSISSVVSESLPARTSTLSKEVKPTMGYTNLDNAGPRKHVYSSTECSPNTRSSSDSFKSFSSDSLATSILSEKSAINRHFSNSSITQLSSNNITTKKPMCATDSPQLKLEIPNQNISISPVKNIVHEKTVPKAAPVTSLKSGSKSSLESKHTDLSVYSILLICPQKHSREATTQHIKMTLPKDVPHEIIALSSVEEAYKIYNIASLTKFTHIVLNLSLTDEIVDLIDQILGFRQAETLIVILSDPLQRQSVLEKAKNYDYEKLNKQNRITFIFKPVKPSRFAIIFDPEKERDLSTDRNRSSAEQQVATQRQCYKDIGKRLGNKGLRVLLVEDNVTNQKVLLKYLAKVRIEVDLAHDGLECTEKVFTNPHSFYSLILCDLQMPNKDGYQACREIRAWENKNNYKAMPIVALSANVMTDVADRCNEAGFSNYITKPVDFKALSKVMGDYLDPKGSVAVETKSS</sequence>
<dbReference type="SMART" id="SM00086">
    <property type="entry name" value="PAC"/>
    <property type="match status" value="2"/>
</dbReference>
<dbReference type="Gene3D" id="1.10.287.130">
    <property type="match status" value="1"/>
</dbReference>
<feature type="region of interest" description="Disordered" evidence="7">
    <location>
        <begin position="483"/>
        <end position="586"/>
    </location>
</feature>
<dbReference type="SUPFAM" id="SSF55785">
    <property type="entry name" value="PYP-like sensor domain (PAS domain)"/>
    <property type="match status" value="2"/>
</dbReference>
<dbReference type="InterPro" id="IPR000700">
    <property type="entry name" value="PAS-assoc_C"/>
</dbReference>
<dbReference type="SMART" id="SM00091">
    <property type="entry name" value="PAS"/>
    <property type="match status" value="2"/>
</dbReference>
<feature type="domain" description="Histidine kinase" evidence="8">
    <location>
        <begin position="1370"/>
        <end position="1598"/>
    </location>
</feature>
<feature type="compositionally biased region" description="Polar residues" evidence="7">
    <location>
        <begin position="530"/>
        <end position="543"/>
    </location>
</feature>
<feature type="compositionally biased region" description="Low complexity" evidence="7">
    <location>
        <begin position="126"/>
        <end position="149"/>
    </location>
</feature>
<feature type="region of interest" description="Disordered" evidence="7">
    <location>
        <begin position="1639"/>
        <end position="1671"/>
    </location>
</feature>
<name>A0A420IGC9_9PEZI</name>
<feature type="compositionally biased region" description="Acidic residues" evidence="7">
    <location>
        <begin position="555"/>
        <end position="568"/>
    </location>
</feature>